<dbReference type="Proteomes" id="UP000609346">
    <property type="component" value="Unassembled WGS sequence"/>
</dbReference>
<feature type="region of interest" description="Disordered" evidence="1">
    <location>
        <begin position="34"/>
        <end position="93"/>
    </location>
</feature>
<evidence type="ECO:0000256" key="2">
    <source>
        <dbReference type="SAM" id="Phobius"/>
    </source>
</evidence>
<dbReference type="InterPro" id="IPR000801">
    <property type="entry name" value="Esterase-like"/>
</dbReference>
<dbReference type="InterPro" id="IPR029058">
    <property type="entry name" value="AB_hydrolase_fold"/>
</dbReference>
<keyword evidence="2" id="KW-0472">Membrane</keyword>
<dbReference type="EMBL" id="JACXZA010000002">
    <property type="protein sequence ID" value="MBD3918911.1"/>
    <property type="molecule type" value="Genomic_DNA"/>
</dbReference>
<dbReference type="PANTHER" id="PTHR48098">
    <property type="entry name" value="ENTEROCHELIN ESTERASE-RELATED"/>
    <property type="match status" value="1"/>
</dbReference>
<comment type="caution">
    <text evidence="3">The sequence shown here is derived from an EMBL/GenBank/DDBJ whole genome shotgun (WGS) entry which is preliminary data.</text>
</comment>
<dbReference type="Pfam" id="PF00756">
    <property type="entry name" value="Esterase"/>
    <property type="match status" value="1"/>
</dbReference>
<proteinExistence type="predicted"/>
<name>A0ABR8MSE6_9BACL</name>
<protein>
    <submittedName>
        <fullName evidence="3">Esterase family protein</fullName>
    </submittedName>
</protein>
<feature type="transmembrane region" description="Helical" evidence="2">
    <location>
        <begin position="6"/>
        <end position="24"/>
    </location>
</feature>
<gene>
    <name evidence="3" type="ORF">H8B09_09120</name>
</gene>
<sequence>MHLKRLYGAAAVAIIIIIGVIVVTKWNGISEGLQEQESSRSEQEVNSQANASSAKAELDGSNAADTNSAEAVDESVETSAHASESKEPQGAVEDAASPIIELPPAGFDQQRKDIAHGSIETVEYDSKTVGNKRKMLVYTPPGYNENVKYNVLYLLHGIGGDEEEWHRNGHPEVILDNLIADGKLKPMIVVLPNGRAMPNDRAEGDIFAADKVKAFEVFEDDLIMDLIPFIESHYSVETERENRALAGLSMGGGQSLNIGLANLDKFAWIGAFSAAPNTKSPEQLVPDAEYASKQLKLLWLLCGDHDNLLNVSRRTEAYLKEKNVPHTWFEYADGWHDWPVWKTGLYYFSQLIFQ</sequence>
<dbReference type="InterPro" id="IPR050583">
    <property type="entry name" value="Mycobacterial_A85_antigen"/>
</dbReference>
<evidence type="ECO:0000313" key="4">
    <source>
        <dbReference type="Proteomes" id="UP000609346"/>
    </source>
</evidence>
<accession>A0ABR8MSE6</accession>
<keyword evidence="2" id="KW-0812">Transmembrane</keyword>
<evidence type="ECO:0000313" key="3">
    <source>
        <dbReference type="EMBL" id="MBD3918911.1"/>
    </source>
</evidence>
<organism evidence="3 4">
    <name type="scientific">Paenibacillus terricola</name>
    <dbReference type="NCBI Taxonomy" id="2763503"/>
    <lineage>
        <taxon>Bacteria</taxon>
        <taxon>Bacillati</taxon>
        <taxon>Bacillota</taxon>
        <taxon>Bacilli</taxon>
        <taxon>Bacillales</taxon>
        <taxon>Paenibacillaceae</taxon>
        <taxon>Paenibacillus</taxon>
    </lineage>
</organism>
<keyword evidence="4" id="KW-1185">Reference proteome</keyword>
<keyword evidence="2" id="KW-1133">Transmembrane helix</keyword>
<dbReference type="Gene3D" id="3.40.50.1820">
    <property type="entry name" value="alpha/beta hydrolase"/>
    <property type="match status" value="1"/>
</dbReference>
<reference evidence="3 4" key="1">
    <citation type="submission" date="2020-09" db="EMBL/GenBank/DDBJ databases">
        <title>Paenibacillus sp. strain PR3 16S rRNA gene Genome sequencing and assembly.</title>
        <authorList>
            <person name="Kim J."/>
        </authorList>
    </citation>
    <scope>NUCLEOTIDE SEQUENCE [LARGE SCALE GENOMIC DNA]</scope>
    <source>
        <strain evidence="3 4">PR3</strain>
    </source>
</reference>
<dbReference type="SUPFAM" id="SSF53474">
    <property type="entry name" value="alpha/beta-Hydrolases"/>
    <property type="match status" value="1"/>
</dbReference>
<dbReference type="PANTHER" id="PTHR48098:SF1">
    <property type="entry name" value="DIACYLGLYCEROL ACYLTRANSFERASE_MYCOLYLTRANSFERASE AG85A"/>
    <property type="match status" value="1"/>
</dbReference>
<evidence type="ECO:0000256" key="1">
    <source>
        <dbReference type="SAM" id="MobiDB-lite"/>
    </source>
</evidence>